<dbReference type="SUPFAM" id="SSF53335">
    <property type="entry name" value="S-adenosyl-L-methionine-dependent methyltransferases"/>
    <property type="match status" value="1"/>
</dbReference>
<dbReference type="Pfam" id="PF13649">
    <property type="entry name" value="Methyltransf_25"/>
    <property type="match status" value="1"/>
</dbReference>
<evidence type="ECO:0000256" key="1">
    <source>
        <dbReference type="SAM" id="MobiDB-lite"/>
    </source>
</evidence>
<dbReference type="KEGG" id="rru:Rru_A3227"/>
<gene>
    <name evidence="3" type="ordered locus">Rru_A3227</name>
</gene>
<protein>
    <recommendedName>
        <fullName evidence="2">Methyltransferase domain-containing protein</fullName>
    </recommendedName>
</protein>
<dbReference type="Gene3D" id="3.40.50.150">
    <property type="entry name" value="Vaccinia Virus protein VP39"/>
    <property type="match status" value="1"/>
</dbReference>
<name>Q2RPC3_RHORT</name>
<feature type="domain" description="Methyltransferase" evidence="2">
    <location>
        <begin position="90"/>
        <end position="184"/>
    </location>
</feature>
<dbReference type="EMBL" id="CP000230">
    <property type="protein sequence ID" value="ABC24022.1"/>
    <property type="molecule type" value="Genomic_DNA"/>
</dbReference>
<proteinExistence type="predicted"/>
<reference evidence="3 4" key="1">
    <citation type="journal article" date="2011" name="Stand. Genomic Sci.">
        <title>Complete genome sequence of Rhodospirillum rubrum type strain (S1).</title>
        <authorList>
            <person name="Munk A.C."/>
            <person name="Copeland A."/>
            <person name="Lucas S."/>
            <person name="Lapidus A."/>
            <person name="Del Rio T.G."/>
            <person name="Barry K."/>
            <person name="Detter J.C."/>
            <person name="Hammon N."/>
            <person name="Israni S."/>
            <person name="Pitluck S."/>
            <person name="Brettin T."/>
            <person name="Bruce D."/>
            <person name="Han C."/>
            <person name="Tapia R."/>
            <person name="Gilna P."/>
            <person name="Schmutz J."/>
            <person name="Larimer F."/>
            <person name="Land M."/>
            <person name="Kyrpides N.C."/>
            <person name="Mavromatis K."/>
            <person name="Richardson P."/>
            <person name="Rohde M."/>
            <person name="Goker M."/>
            <person name="Klenk H.P."/>
            <person name="Zhang Y."/>
            <person name="Roberts G.P."/>
            <person name="Reslewic S."/>
            <person name="Schwartz D.C."/>
        </authorList>
    </citation>
    <scope>NUCLEOTIDE SEQUENCE [LARGE SCALE GENOMIC DNA]</scope>
    <source>
        <strain evidence="4">ATCC 11170 / ATH 1.1.1 / DSM 467 / LMG 4362 / NCIMB 8255 / S1</strain>
    </source>
</reference>
<dbReference type="HOGENOM" id="CLU_082040_0_0_5"/>
<feature type="region of interest" description="Disordered" evidence="1">
    <location>
        <begin position="1"/>
        <end position="29"/>
    </location>
</feature>
<dbReference type="InterPro" id="IPR041698">
    <property type="entry name" value="Methyltransf_25"/>
</dbReference>
<evidence type="ECO:0000313" key="3">
    <source>
        <dbReference type="EMBL" id="ABC24022.1"/>
    </source>
</evidence>
<organism evidence="3 4">
    <name type="scientific">Rhodospirillum rubrum (strain ATCC 11170 / ATH 1.1.1 / DSM 467 / LMG 4362 / NCIMB 8255 / S1)</name>
    <dbReference type="NCBI Taxonomy" id="269796"/>
    <lineage>
        <taxon>Bacteria</taxon>
        <taxon>Pseudomonadati</taxon>
        <taxon>Pseudomonadota</taxon>
        <taxon>Alphaproteobacteria</taxon>
        <taxon>Rhodospirillales</taxon>
        <taxon>Rhodospirillaceae</taxon>
        <taxon>Rhodospirillum</taxon>
    </lineage>
</organism>
<dbReference type="Proteomes" id="UP000001929">
    <property type="component" value="Chromosome"/>
</dbReference>
<dbReference type="NCBIfam" id="NF038261">
    <property type="entry name" value="rhodoquin_RquA"/>
    <property type="match status" value="1"/>
</dbReference>
<dbReference type="SMR" id="Q2RPC3"/>
<evidence type="ECO:0000313" key="4">
    <source>
        <dbReference type="Proteomes" id="UP000001929"/>
    </source>
</evidence>
<keyword evidence="4" id="KW-1185">Reference proteome</keyword>
<evidence type="ECO:0000259" key="2">
    <source>
        <dbReference type="Pfam" id="PF13649"/>
    </source>
</evidence>
<dbReference type="eggNOG" id="COG2226">
    <property type="taxonomic scope" value="Bacteria"/>
</dbReference>
<sequence length="254" mass="28739">MTKHQGAVRPVGPEESAFPASQSFSETGPVVADPIKPLPAYLQETYTWAYLDPRNVEWLDHEIVVNAILWGNMTRLMATAFKEFEPGQEVLQPACVYGPFSRHLAERLGPEGYLEVHDVAPVQIHHTRRKVEGLPQVTLRRADAADPLDRDFDGVCCFFLLHEVPDHVKSKIVDNMLSAVRPGGKVVFVDYHRYAALHPLRPIMAFVFRTLEPFAWGLCTREISDFASDAGSFTWRKETYFGGLYQKVVAERRA</sequence>
<dbReference type="CDD" id="cd02440">
    <property type="entry name" value="AdoMet_MTases"/>
    <property type="match status" value="1"/>
</dbReference>
<dbReference type="AlphaFoldDB" id="Q2RPC3"/>
<dbReference type="STRING" id="269796.Rru_A3227"/>
<dbReference type="InterPro" id="IPR029063">
    <property type="entry name" value="SAM-dependent_MTases_sf"/>
</dbReference>
<dbReference type="RefSeq" id="WP_011390975.1">
    <property type="nucleotide sequence ID" value="NC_007643.1"/>
</dbReference>
<dbReference type="PATRIC" id="fig|269796.9.peg.3342"/>
<accession>Q2RPC3</accession>
<dbReference type="EnsemblBacteria" id="ABC24022">
    <property type="protein sequence ID" value="ABC24022"/>
    <property type="gene ID" value="Rru_A3227"/>
</dbReference>